<feature type="transmembrane region" description="Helical" evidence="1">
    <location>
        <begin position="435"/>
        <end position="454"/>
    </location>
</feature>
<gene>
    <name evidence="2" type="ORF">CRECT_0305</name>
</gene>
<keyword evidence="1" id="KW-0472">Membrane</keyword>
<evidence type="ECO:0000256" key="1">
    <source>
        <dbReference type="SAM" id="Phobius"/>
    </source>
</evidence>
<reference evidence="2 3" key="1">
    <citation type="submission" date="2016-07" db="EMBL/GenBank/DDBJ databases">
        <title>Comparative genomics of the Campylobacter concisus group.</title>
        <authorList>
            <person name="Miller W.G."/>
            <person name="Yee E."/>
            <person name="Chapman M.H."/>
            <person name="Huynh S."/>
            <person name="Bono J.L."/>
            <person name="On S.L.W."/>
            <person name="StLeger J."/>
            <person name="Foster G."/>
            <person name="Parker C.T."/>
        </authorList>
    </citation>
    <scope>NUCLEOTIDE SEQUENCE [LARGE SCALE GENOMIC DNA]</scope>
    <source>
        <strain evidence="2 3">ATCC 33238</strain>
    </source>
</reference>
<dbReference type="EMBL" id="CP012543">
    <property type="protein sequence ID" value="QCD46002.1"/>
    <property type="molecule type" value="Genomic_DNA"/>
</dbReference>
<dbReference type="Proteomes" id="UP000502377">
    <property type="component" value="Chromosome"/>
</dbReference>
<protein>
    <submittedName>
        <fullName evidence="2">Putative membrane protein</fullName>
    </submittedName>
</protein>
<proteinExistence type="predicted"/>
<evidence type="ECO:0000313" key="2">
    <source>
        <dbReference type="EMBL" id="QCD46002.1"/>
    </source>
</evidence>
<sequence length="606" mass="67895">MSKAIYEEIIDEIGTQTLARFGLNIFSLNTYAGYGASVKMTNEATYAHNANKNKIKPTKDNADKYSSYRGDMFDVLHSNALNLKNALDDSCKKSYSTDRLHEIREAQIINKQIENGEKPKELPKFYDFIMANYTDEVKNMNFNSKELQNLMTVGNYKSKKLKNHESTDSVTFDKNGKIIKKEQLKVTKNAECQFLQTPNHIDAIKENEKKNAFAVNEGKNDILYIESQDGSKIYIKHKDGSDIYKYIENNDNITVPYDDYVFCKEELEKVINDPNKPQEKREIARQALEKLNKNNLINRTMLENPRTTATITQSAVAAGHIAQAGLSDATVVCLSTLANGAIYEIKDVFSGSTQTTLIERVERLIKKSLEPFIETFKRGAGFGAVDILIKSLTQILTQIGKRIAKLWDSIRTSAKSIYNAICDYMSGKIKTFGEMINVVVKSLFSAAMVFGAALLETQLDAYLAPILTPAVSSIISPAITIVLCSIAVVIGAKFIDKVLVCFFGVYAQLQKSRQKAAEISALVDEVLPVLVKDNDKIEELIKTKFKQMSAKLESSFNVLQEAFGKDNSELLLQSLMAINDVYGKRLKYTDKDEFWNAALGGDVIKI</sequence>
<dbReference type="AlphaFoldDB" id="A0A6G5QK69"/>
<keyword evidence="1" id="KW-0812">Transmembrane</keyword>
<dbReference type="KEGG" id="crx:CRECT_0305"/>
<accession>A0A6G5QK69</accession>
<keyword evidence="1" id="KW-1133">Transmembrane helix</keyword>
<dbReference type="RefSeq" id="WP_004318680.1">
    <property type="nucleotide sequence ID" value="NZ_CP012543.1"/>
</dbReference>
<name>A0A6G5QK69_CAMRE</name>
<feature type="transmembrane region" description="Helical" evidence="1">
    <location>
        <begin position="466"/>
        <end position="490"/>
    </location>
</feature>
<organism evidence="2 3">
    <name type="scientific">Campylobacter rectus</name>
    <name type="common">Wolinella recta</name>
    <dbReference type="NCBI Taxonomy" id="203"/>
    <lineage>
        <taxon>Bacteria</taxon>
        <taxon>Pseudomonadati</taxon>
        <taxon>Campylobacterota</taxon>
        <taxon>Epsilonproteobacteria</taxon>
        <taxon>Campylobacterales</taxon>
        <taxon>Campylobacteraceae</taxon>
        <taxon>Campylobacter</taxon>
    </lineage>
</organism>
<evidence type="ECO:0000313" key="3">
    <source>
        <dbReference type="Proteomes" id="UP000502377"/>
    </source>
</evidence>